<evidence type="ECO:0000313" key="9">
    <source>
        <dbReference type="EMBL" id="WUP78740.1"/>
    </source>
</evidence>
<dbReference type="InterPro" id="IPR002328">
    <property type="entry name" value="ADH_Zn_CS"/>
</dbReference>
<protein>
    <submittedName>
        <fullName evidence="9">Zn-dependent alcohol dehydrogenase</fullName>
    </submittedName>
</protein>
<evidence type="ECO:0000256" key="1">
    <source>
        <dbReference type="ARBA" id="ARBA00001947"/>
    </source>
</evidence>
<comment type="cofactor">
    <cofactor evidence="1 6">
        <name>Zn(2+)</name>
        <dbReference type="ChEBI" id="CHEBI:29105"/>
    </cofactor>
</comment>
<evidence type="ECO:0000256" key="2">
    <source>
        <dbReference type="ARBA" id="ARBA00008072"/>
    </source>
</evidence>
<evidence type="ECO:0000256" key="6">
    <source>
        <dbReference type="RuleBase" id="RU361277"/>
    </source>
</evidence>
<dbReference type="InterPro" id="IPR036291">
    <property type="entry name" value="NAD(P)-bd_dom_sf"/>
</dbReference>
<gene>
    <name evidence="9" type="ORF">OG913_17670</name>
</gene>
<dbReference type="CDD" id="cd08279">
    <property type="entry name" value="Zn_ADH_class_III"/>
    <property type="match status" value="1"/>
</dbReference>
<feature type="domain" description="Enoyl reductase (ER)" evidence="8">
    <location>
        <begin position="12"/>
        <end position="362"/>
    </location>
</feature>
<keyword evidence="4 6" id="KW-0862">Zinc</keyword>
<sequence length="396" mass="40032">MTVTNAAVLVPGQGLRSRVLRLADPRDDQVLVRIEASGVCHSDLHVLDGDWPVEEPIVLGHEGAGVVEAVGPAVRDVRPGDHVVLSWFAPCRRCEACAAGRAWLCSNTKAVSNTLPDGSTPLSDEDGTPVLPFLGLGTFSEYAVVPETAAIVVPDEVPFPVGALIGCAVTTGVGAAVHTAGVRPGESAVVIGCGGVGQAVVLGLGLAGAQPVVAVDLSDRRLGLARELGATHTLRGDDPALAEKVLEITGGAHHAFEAIGRAATIEALPGLLRAGGNAVLVGMTALGTRVSFDPFDLADQGKNILGCNYGSSVPAVDFPRLASLYLSGRLPLDRLVGAEAGLAGLPAAFADLRAGTGLRTVVRPGAPAGTSAGTSAGTDTWTDTGANAGTNEGVRS</sequence>
<evidence type="ECO:0000259" key="8">
    <source>
        <dbReference type="SMART" id="SM00829"/>
    </source>
</evidence>
<dbReference type="SMART" id="SM00829">
    <property type="entry name" value="PKS_ER"/>
    <property type="match status" value="1"/>
</dbReference>
<dbReference type="InterPro" id="IPR013149">
    <property type="entry name" value="ADH-like_C"/>
</dbReference>
<evidence type="ECO:0000256" key="4">
    <source>
        <dbReference type="ARBA" id="ARBA00022833"/>
    </source>
</evidence>
<accession>A0ABZ1T4J0</accession>
<dbReference type="Proteomes" id="UP001432011">
    <property type="component" value="Chromosome"/>
</dbReference>
<dbReference type="Pfam" id="PF08240">
    <property type="entry name" value="ADH_N"/>
    <property type="match status" value="1"/>
</dbReference>
<dbReference type="SUPFAM" id="SSF51735">
    <property type="entry name" value="NAD(P)-binding Rossmann-fold domains"/>
    <property type="match status" value="1"/>
</dbReference>
<keyword evidence="10" id="KW-1185">Reference proteome</keyword>
<keyword evidence="5" id="KW-0560">Oxidoreductase</keyword>
<dbReference type="InterPro" id="IPR011032">
    <property type="entry name" value="GroES-like_sf"/>
</dbReference>
<keyword evidence="3 6" id="KW-0479">Metal-binding</keyword>
<comment type="similarity">
    <text evidence="2 6">Belongs to the zinc-containing alcohol dehydrogenase family.</text>
</comment>
<dbReference type="Gene3D" id="3.90.180.10">
    <property type="entry name" value="Medium-chain alcohol dehydrogenases, catalytic domain"/>
    <property type="match status" value="1"/>
</dbReference>
<evidence type="ECO:0000313" key="10">
    <source>
        <dbReference type="Proteomes" id="UP001432011"/>
    </source>
</evidence>
<dbReference type="Pfam" id="PF00107">
    <property type="entry name" value="ADH_zinc_N"/>
    <property type="match status" value="1"/>
</dbReference>
<proteinExistence type="inferred from homology"/>
<dbReference type="EMBL" id="CP108085">
    <property type="protein sequence ID" value="WUP78740.1"/>
    <property type="molecule type" value="Genomic_DNA"/>
</dbReference>
<evidence type="ECO:0000256" key="7">
    <source>
        <dbReference type="SAM" id="MobiDB-lite"/>
    </source>
</evidence>
<dbReference type="InterPro" id="IPR013154">
    <property type="entry name" value="ADH-like_N"/>
</dbReference>
<name>A0ABZ1T4J0_9ACTN</name>
<dbReference type="PANTHER" id="PTHR43350:SF21">
    <property type="entry name" value="S-NITROSOMYCOTHIOL REDUCTASE MSCR"/>
    <property type="match status" value="1"/>
</dbReference>
<evidence type="ECO:0000256" key="3">
    <source>
        <dbReference type="ARBA" id="ARBA00022723"/>
    </source>
</evidence>
<dbReference type="Gene3D" id="3.40.50.720">
    <property type="entry name" value="NAD(P)-binding Rossmann-like Domain"/>
    <property type="match status" value="1"/>
</dbReference>
<dbReference type="SUPFAM" id="SSF50129">
    <property type="entry name" value="GroES-like"/>
    <property type="match status" value="1"/>
</dbReference>
<feature type="compositionally biased region" description="Low complexity" evidence="7">
    <location>
        <begin position="364"/>
        <end position="396"/>
    </location>
</feature>
<dbReference type="InterPro" id="IPR020843">
    <property type="entry name" value="ER"/>
</dbReference>
<feature type="region of interest" description="Disordered" evidence="7">
    <location>
        <begin position="363"/>
        <end position="396"/>
    </location>
</feature>
<dbReference type="RefSeq" id="WP_147944350.1">
    <property type="nucleotide sequence ID" value="NZ_CP108085.1"/>
</dbReference>
<dbReference type="PROSITE" id="PS00059">
    <property type="entry name" value="ADH_ZINC"/>
    <property type="match status" value="1"/>
</dbReference>
<reference evidence="9" key="1">
    <citation type="submission" date="2022-10" db="EMBL/GenBank/DDBJ databases">
        <title>The complete genomes of actinobacterial strains from the NBC collection.</title>
        <authorList>
            <person name="Joergensen T.S."/>
            <person name="Alvarez Arevalo M."/>
            <person name="Sterndorff E.B."/>
            <person name="Faurdal D."/>
            <person name="Vuksanovic O."/>
            <person name="Mourched A.-S."/>
            <person name="Charusanti P."/>
            <person name="Shaw S."/>
            <person name="Blin K."/>
            <person name="Weber T."/>
        </authorList>
    </citation>
    <scope>NUCLEOTIDE SEQUENCE</scope>
    <source>
        <strain evidence="9">NBC_00254</strain>
    </source>
</reference>
<dbReference type="PANTHER" id="PTHR43350">
    <property type="entry name" value="NAD-DEPENDENT ALCOHOL DEHYDROGENASE"/>
    <property type="match status" value="1"/>
</dbReference>
<evidence type="ECO:0000256" key="5">
    <source>
        <dbReference type="ARBA" id="ARBA00023002"/>
    </source>
</evidence>
<organism evidence="9 10">
    <name type="scientific">Microbispora hainanensis</name>
    <dbReference type="NCBI Taxonomy" id="568844"/>
    <lineage>
        <taxon>Bacteria</taxon>
        <taxon>Bacillati</taxon>
        <taxon>Actinomycetota</taxon>
        <taxon>Actinomycetes</taxon>
        <taxon>Streptosporangiales</taxon>
        <taxon>Streptosporangiaceae</taxon>
        <taxon>Microbispora</taxon>
    </lineage>
</organism>